<sequence length="183" mass="19746">METQQENPFASPVADAHVANTPRVDMVDWYALPVRRCMLIGGVVGGLVFLAIGSPHNFVRYGTGSTEDLWERIGSFLIGAAAGMMVGGIAGNIVGVVVILVRHARWRTVAHALACGIFCPGMFVGTFLVLSRPVPQMTLLTFVGFSCLMLLVGVGAGIYTFRGLLRLSTEGSPLRRPRREPKF</sequence>
<dbReference type="EMBL" id="JAJKFT010000001">
    <property type="protein sequence ID" value="MCC9626857.1"/>
    <property type="molecule type" value="Genomic_DNA"/>
</dbReference>
<reference evidence="2" key="1">
    <citation type="submission" date="2021-11" db="EMBL/GenBank/DDBJ databases">
        <title>Genome sequence.</title>
        <authorList>
            <person name="Sun Q."/>
        </authorList>
    </citation>
    <scope>NUCLEOTIDE SEQUENCE</scope>
    <source>
        <strain evidence="2">JC732</strain>
    </source>
</reference>
<keyword evidence="1" id="KW-0812">Transmembrane</keyword>
<dbReference type="Proteomes" id="UP001139103">
    <property type="component" value="Unassembled WGS sequence"/>
</dbReference>
<protein>
    <submittedName>
        <fullName evidence="2">Uncharacterized protein</fullName>
    </submittedName>
</protein>
<keyword evidence="1" id="KW-0472">Membrane</keyword>
<evidence type="ECO:0000313" key="2">
    <source>
        <dbReference type="EMBL" id="MCC9626857.1"/>
    </source>
</evidence>
<organism evidence="2 3">
    <name type="scientific">Blastopirellula sediminis</name>
    <dbReference type="NCBI Taxonomy" id="2894196"/>
    <lineage>
        <taxon>Bacteria</taxon>
        <taxon>Pseudomonadati</taxon>
        <taxon>Planctomycetota</taxon>
        <taxon>Planctomycetia</taxon>
        <taxon>Pirellulales</taxon>
        <taxon>Pirellulaceae</taxon>
        <taxon>Blastopirellula</taxon>
    </lineage>
</organism>
<feature type="transmembrane region" description="Helical" evidence="1">
    <location>
        <begin position="108"/>
        <end position="130"/>
    </location>
</feature>
<accession>A0A9X1MJ41</accession>
<evidence type="ECO:0000256" key="1">
    <source>
        <dbReference type="SAM" id="Phobius"/>
    </source>
</evidence>
<feature type="transmembrane region" description="Helical" evidence="1">
    <location>
        <begin position="76"/>
        <end position="101"/>
    </location>
</feature>
<feature type="transmembrane region" description="Helical" evidence="1">
    <location>
        <begin position="37"/>
        <end position="56"/>
    </location>
</feature>
<comment type="caution">
    <text evidence="2">The sequence shown here is derived from an EMBL/GenBank/DDBJ whole genome shotgun (WGS) entry which is preliminary data.</text>
</comment>
<evidence type="ECO:0000313" key="3">
    <source>
        <dbReference type="Proteomes" id="UP001139103"/>
    </source>
</evidence>
<gene>
    <name evidence="2" type="ORF">LOC68_00420</name>
</gene>
<dbReference type="AlphaFoldDB" id="A0A9X1MJ41"/>
<proteinExistence type="predicted"/>
<feature type="transmembrane region" description="Helical" evidence="1">
    <location>
        <begin position="142"/>
        <end position="165"/>
    </location>
</feature>
<dbReference type="RefSeq" id="WP_230214263.1">
    <property type="nucleotide sequence ID" value="NZ_JAJKFT010000001.1"/>
</dbReference>
<name>A0A9X1MJ41_9BACT</name>
<keyword evidence="3" id="KW-1185">Reference proteome</keyword>
<keyword evidence="1" id="KW-1133">Transmembrane helix</keyword>